<dbReference type="AlphaFoldDB" id="A0A4Y6UNT0"/>
<gene>
    <name evidence="6" type="ORF">E3D00_09155</name>
</gene>
<reference evidence="6 7" key="1">
    <citation type="submission" date="2019-03" db="EMBL/GenBank/DDBJ databases">
        <title>The complete genome sequence of Swingsia samuiensis NBRC107927(T).</title>
        <authorList>
            <person name="Chua K.-O."/>
            <person name="Chan K.-G."/>
            <person name="See-Too W.-S."/>
        </authorList>
    </citation>
    <scope>NUCLEOTIDE SEQUENCE [LARGE SCALE GENOMIC DNA]</scope>
    <source>
        <strain evidence="6 7">AH83</strain>
    </source>
</reference>
<comment type="similarity">
    <text evidence="4">Belongs to the cyclic nucleotide phosphodiesterase class-III family.</text>
</comment>
<dbReference type="PANTHER" id="PTHR42988:SF2">
    <property type="entry name" value="CYCLIC NUCLEOTIDE PHOSPHODIESTERASE CBUA0032-RELATED"/>
    <property type="match status" value="1"/>
</dbReference>
<dbReference type="InterPro" id="IPR050884">
    <property type="entry name" value="CNP_phosphodiesterase-III"/>
</dbReference>
<keyword evidence="1" id="KW-0479">Metal-binding</keyword>
<keyword evidence="2" id="KW-0378">Hydrolase</keyword>
<evidence type="ECO:0000256" key="2">
    <source>
        <dbReference type="ARBA" id="ARBA00022801"/>
    </source>
</evidence>
<dbReference type="InterPro" id="IPR004843">
    <property type="entry name" value="Calcineurin-like_PHP"/>
</dbReference>
<dbReference type="Proteomes" id="UP000316313">
    <property type="component" value="Chromosome"/>
</dbReference>
<dbReference type="EMBL" id="CP038141">
    <property type="protein sequence ID" value="QDH17715.1"/>
    <property type="molecule type" value="Genomic_DNA"/>
</dbReference>
<keyword evidence="7" id="KW-1185">Reference proteome</keyword>
<dbReference type="KEGG" id="ssam:E3D00_09155"/>
<keyword evidence="3" id="KW-0408">Iron</keyword>
<dbReference type="InterPro" id="IPR029052">
    <property type="entry name" value="Metallo-depent_PP-like"/>
</dbReference>
<accession>A0A4Y6UNT0</accession>
<evidence type="ECO:0000256" key="3">
    <source>
        <dbReference type="ARBA" id="ARBA00023004"/>
    </source>
</evidence>
<dbReference type="CDD" id="cd00838">
    <property type="entry name" value="MPP_superfamily"/>
    <property type="match status" value="1"/>
</dbReference>
<evidence type="ECO:0000256" key="1">
    <source>
        <dbReference type="ARBA" id="ARBA00022723"/>
    </source>
</evidence>
<protein>
    <submittedName>
        <fullName evidence="6">Metallophosphoesterase</fullName>
    </submittedName>
</protein>
<organism evidence="6 7">
    <name type="scientific">Swingsia samuiensis</name>
    <dbReference type="NCBI Taxonomy" id="1293412"/>
    <lineage>
        <taxon>Bacteria</taxon>
        <taxon>Pseudomonadati</taxon>
        <taxon>Pseudomonadota</taxon>
        <taxon>Alphaproteobacteria</taxon>
        <taxon>Acetobacterales</taxon>
        <taxon>Acetobacteraceae</taxon>
        <taxon>Swingsia</taxon>
    </lineage>
</organism>
<dbReference type="PANTHER" id="PTHR42988">
    <property type="entry name" value="PHOSPHOHYDROLASE"/>
    <property type="match status" value="1"/>
</dbReference>
<proteinExistence type="inferred from homology"/>
<dbReference type="Gene3D" id="3.60.21.10">
    <property type="match status" value="1"/>
</dbReference>
<feature type="domain" description="Calcineurin-like phosphoesterase" evidence="5">
    <location>
        <begin position="20"/>
        <end position="231"/>
    </location>
</feature>
<dbReference type="GO" id="GO:0016787">
    <property type="term" value="F:hydrolase activity"/>
    <property type="evidence" value="ECO:0007669"/>
    <property type="project" value="UniProtKB-KW"/>
</dbReference>
<dbReference type="OrthoDB" id="9794568at2"/>
<evidence type="ECO:0000313" key="7">
    <source>
        <dbReference type="Proteomes" id="UP000316313"/>
    </source>
</evidence>
<evidence type="ECO:0000313" key="6">
    <source>
        <dbReference type="EMBL" id="QDH17715.1"/>
    </source>
</evidence>
<dbReference type="GO" id="GO:0046872">
    <property type="term" value="F:metal ion binding"/>
    <property type="evidence" value="ECO:0007669"/>
    <property type="project" value="UniProtKB-KW"/>
</dbReference>
<name>A0A4Y6UNT0_9PROT</name>
<sequence>MFNLSSTHKPPMQNEKETVLAHISDPHLPPPPIQWRQIINKRALSLLSWKIHRKKVHLEETCSALINDITLHSVNALLVSGDVTNFGTPQEFSSSIQWFNNLPAQPFVIPGNHDCMVKAPYDETLKKWHPWSSEVYPYVKFINKIAIIGINSALPTAPFMAYGRVGKRQLNTLEKILLWLEKYDFCRVVMIHHPPKKGLVPWRKSLLDHRATAKVIQKAGAEIVLHGHSHNATLTHIKDTDIPLIGVASASLSDIKAYRQACWNKITITPQHKTWTINLSRHKADGSISERASWERPRGTR</sequence>
<dbReference type="RefSeq" id="WP_141461927.1">
    <property type="nucleotide sequence ID" value="NZ_CP038141.1"/>
</dbReference>
<dbReference type="Pfam" id="PF00149">
    <property type="entry name" value="Metallophos"/>
    <property type="match status" value="1"/>
</dbReference>
<dbReference type="SUPFAM" id="SSF56300">
    <property type="entry name" value="Metallo-dependent phosphatases"/>
    <property type="match status" value="1"/>
</dbReference>
<evidence type="ECO:0000256" key="4">
    <source>
        <dbReference type="ARBA" id="ARBA00025742"/>
    </source>
</evidence>
<evidence type="ECO:0000259" key="5">
    <source>
        <dbReference type="Pfam" id="PF00149"/>
    </source>
</evidence>